<feature type="chain" id="PRO_5006633200" evidence="1">
    <location>
        <begin position="28"/>
        <end position="251"/>
    </location>
</feature>
<gene>
    <name evidence="2" type="ORF">ATC1_131430</name>
</gene>
<feature type="signal peptide" evidence="1">
    <location>
        <begin position="1"/>
        <end position="27"/>
    </location>
</feature>
<reference evidence="2" key="1">
    <citation type="journal article" date="2015" name="Genome Announc.">
        <title>Draft Genome Sequence of Anaerolineae Strain TC1, a Novel Isolate from a Methanogenic Wastewater Treatment System.</title>
        <authorList>
            <person name="Matsuura N."/>
            <person name="Tourlousse D.M."/>
            <person name="Sun L."/>
            <person name="Toyonaga M."/>
            <person name="Kuroda K."/>
            <person name="Ohashi A."/>
            <person name="Cruz R."/>
            <person name="Yamaguchi T."/>
            <person name="Sekiguchi Y."/>
        </authorList>
    </citation>
    <scope>NUCLEOTIDE SEQUENCE [LARGE SCALE GENOMIC DNA]</scope>
    <source>
        <strain evidence="2">TC1</strain>
    </source>
</reference>
<dbReference type="OrthoDB" id="9880710at2"/>
<protein>
    <submittedName>
        <fullName evidence="2">Uncharacterized protein</fullName>
    </submittedName>
</protein>
<dbReference type="EMBL" id="DF968181">
    <property type="protein sequence ID" value="GAP41441.1"/>
    <property type="molecule type" value="Genomic_DNA"/>
</dbReference>
<keyword evidence="3" id="KW-1185">Reference proteome</keyword>
<keyword evidence="1" id="KW-0732">Signal</keyword>
<evidence type="ECO:0000256" key="1">
    <source>
        <dbReference type="SAM" id="SignalP"/>
    </source>
</evidence>
<accession>A0A0S7BVB6</accession>
<evidence type="ECO:0000313" key="2">
    <source>
        <dbReference type="EMBL" id="GAP41441.1"/>
    </source>
</evidence>
<organism evidence="2">
    <name type="scientific">Flexilinea flocculi</name>
    <dbReference type="NCBI Taxonomy" id="1678840"/>
    <lineage>
        <taxon>Bacteria</taxon>
        <taxon>Bacillati</taxon>
        <taxon>Chloroflexota</taxon>
        <taxon>Anaerolineae</taxon>
        <taxon>Anaerolineales</taxon>
        <taxon>Anaerolineaceae</taxon>
        <taxon>Flexilinea</taxon>
    </lineage>
</organism>
<dbReference type="RefSeq" id="WP_062282656.1">
    <property type="nucleotide sequence ID" value="NZ_DF968181.1"/>
</dbReference>
<name>A0A0S7BVB6_9CHLR</name>
<sequence length="251" mass="28578">MIRIKKVLSFSIAIVFISSLVVSFSHATQPISASNSFQSAEQKTKSESLVVENFVVKTLQAESELQTLKKNTPVPSNTPTVLPTTSQSSSAKYFWWSTSTPDPAIRMIPTDTKVSPSEYACNVVVNSPKYYQKMGFGEDFDFDVTITNTGTKDWDTDMDVMQYTGMRLEIDNLYLYDLDKDYDQAWIIHPGDSVHWKIRMEAPQEKLHDDNKYFATYALVKSRSSEIASGQRKEDEEGIFCPFSFYIYVPE</sequence>
<proteinExistence type="predicted"/>
<dbReference type="AlphaFoldDB" id="A0A0S7BVB6"/>
<dbReference type="InterPro" id="IPR013783">
    <property type="entry name" value="Ig-like_fold"/>
</dbReference>
<dbReference type="Gene3D" id="2.60.40.10">
    <property type="entry name" value="Immunoglobulins"/>
    <property type="match status" value="1"/>
</dbReference>
<dbReference type="Proteomes" id="UP000053370">
    <property type="component" value="Unassembled WGS sequence"/>
</dbReference>
<evidence type="ECO:0000313" key="3">
    <source>
        <dbReference type="Proteomes" id="UP000053370"/>
    </source>
</evidence>